<reference evidence="2" key="1">
    <citation type="submission" date="2019-09" db="EMBL/GenBank/DDBJ databases">
        <authorList>
            <person name="Chandra G."/>
            <person name="Truman W A."/>
        </authorList>
    </citation>
    <scope>NUCLEOTIDE SEQUENCE [LARGE SCALE GENOMIC DNA]</scope>
    <source>
        <strain evidence="2">PS652</strain>
    </source>
</reference>
<organism evidence="2">
    <name type="scientific">Pseudomonas fluorescens</name>
    <dbReference type="NCBI Taxonomy" id="294"/>
    <lineage>
        <taxon>Bacteria</taxon>
        <taxon>Pseudomonadati</taxon>
        <taxon>Pseudomonadota</taxon>
        <taxon>Gammaproteobacteria</taxon>
        <taxon>Pseudomonadales</taxon>
        <taxon>Pseudomonadaceae</taxon>
        <taxon>Pseudomonas</taxon>
    </lineage>
</organism>
<evidence type="ECO:0000313" key="1">
    <source>
        <dbReference type="EMBL" id="CAK9891820.1"/>
    </source>
</evidence>
<evidence type="ECO:0000313" key="3">
    <source>
        <dbReference type="Proteomes" id="UP000326595"/>
    </source>
</evidence>
<dbReference type="Proteomes" id="UP000326595">
    <property type="component" value="Chromosome"/>
</dbReference>
<name>A0A5E6SDW5_PSEFL</name>
<dbReference type="RefSeq" id="WP_038997666.1">
    <property type="nucleotide sequence ID" value="NZ_OZ024668.1"/>
</dbReference>
<proteinExistence type="predicted"/>
<accession>A0A5E6SDW5</accession>
<protein>
    <submittedName>
        <fullName evidence="2">Uncharacterized protein</fullName>
    </submittedName>
</protein>
<sequence>MDRHFSLQGGLIGLFLLSGQALAESSYRHEFTLDNGHRWSPPTCWYTLVQISVGPTVEQDALPEIEPATG</sequence>
<evidence type="ECO:0000313" key="2">
    <source>
        <dbReference type="EMBL" id="VVM78600.1"/>
    </source>
</evidence>
<reference evidence="1 3" key="2">
    <citation type="submission" date="2024-03" db="EMBL/GenBank/DDBJ databases">
        <authorList>
            <person name="Alaster D. Moffat"/>
            <person name="Govind Chandra"/>
            <person name="Andrew W. Truman"/>
        </authorList>
    </citation>
    <scope>NUCLEOTIDE SEQUENCE [LARGE SCALE GENOMIC DNA]</scope>
    <source>
        <strain evidence="1">PS652</strain>
    </source>
</reference>
<dbReference type="AlphaFoldDB" id="A0A5E6SDW5"/>
<gene>
    <name evidence="2" type="ORF">PS652_02169</name>
    <name evidence="1" type="ORF">PS652_04684</name>
</gene>
<dbReference type="EMBL" id="OZ024668">
    <property type="protein sequence ID" value="CAK9891820.1"/>
    <property type="molecule type" value="Genomic_DNA"/>
</dbReference>
<dbReference type="EMBL" id="CABVHG010000010">
    <property type="protein sequence ID" value="VVM78600.1"/>
    <property type="molecule type" value="Genomic_DNA"/>
</dbReference>